<reference evidence="3 4" key="1">
    <citation type="journal article" date="2014" name="BMC Genomics">
        <title>Comparative genome sequencing reveals chemotype-specific gene clusters in the toxigenic black mold Stachybotrys.</title>
        <authorList>
            <person name="Semeiks J."/>
            <person name="Borek D."/>
            <person name="Otwinowski Z."/>
            <person name="Grishin N.V."/>
        </authorList>
    </citation>
    <scope>NUCLEOTIDE SEQUENCE [LARGE SCALE GENOMIC DNA]</scope>
    <source>
        <strain evidence="4">CBS 109288 / IBT 7711</strain>
    </source>
</reference>
<dbReference type="OrthoDB" id="5129829at2759"/>
<evidence type="ECO:0000259" key="2">
    <source>
        <dbReference type="Pfam" id="PF26053"/>
    </source>
</evidence>
<protein>
    <submittedName>
        <fullName evidence="3">Uncharacterized protein</fullName>
    </submittedName>
</protein>
<proteinExistence type="predicted"/>
<feature type="domain" description="Amidase" evidence="1">
    <location>
        <begin position="242"/>
        <end position="401"/>
    </location>
</feature>
<dbReference type="EMBL" id="KL648731">
    <property type="protein sequence ID" value="KEY64699.1"/>
    <property type="molecule type" value="Genomic_DNA"/>
</dbReference>
<dbReference type="AlphaFoldDB" id="A0A084AHC0"/>
<dbReference type="PANTHER" id="PTHR46310:SF7">
    <property type="entry name" value="AMIDASE 1"/>
    <property type="match status" value="1"/>
</dbReference>
<evidence type="ECO:0000313" key="3">
    <source>
        <dbReference type="EMBL" id="KEY64699.1"/>
    </source>
</evidence>
<dbReference type="HOGENOM" id="CLU_020129_1_0_1"/>
<dbReference type="Gene3D" id="3.90.1300.10">
    <property type="entry name" value="Amidase signature (AS) domain"/>
    <property type="match status" value="1"/>
</dbReference>
<name>A0A084AHC0_STACB</name>
<organism evidence="3 4">
    <name type="scientific">Stachybotrys chartarum (strain CBS 109288 / IBT 7711)</name>
    <name type="common">Toxic black mold</name>
    <name type="synonym">Stilbospora chartarum</name>
    <dbReference type="NCBI Taxonomy" id="1280523"/>
    <lineage>
        <taxon>Eukaryota</taxon>
        <taxon>Fungi</taxon>
        <taxon>Dikarya</taxon>
        <taxon>Ascomycota</taxon>
        <taxon>Pezizomycotina</taxon>
        <taxon>Sordariomycetes</taxon>
        <taxon>Hypocreomycetidae</taxon>
        <taxon>Hypocreales</taxon>
        <taxon>Stachybotryaceae</taxon>
        <taxon>Stachybotrys</taxon>
    </lineage>
</organism>
<dbReference type="Proteomes" id="UP000028045">
    <property type="component" value="Unassembled WGS sequence"/>
</dbReference>
<accession>A0A084AHC0</accession>
<dbReference type="SUPFAM" id="SSF75304">
    <property type="entry name" value="Amidase signature (AS) enzymes"/>
    <property type="match status" value="1"/>
</dbReference>
<dbReference type="InterPro" id="IPR036928">
    <property type="entry name" value="AS_sf"/>
</dbReference>
<dbReference type="Pfam" id="PF01425">
    <property type="entry name" value="Amidase"/>
    <property type="match status" value="1"/>
</dbReference>
<evidence type="ECO:0000313" key="4">
    <source>
        <dbReference type="Proteomes" id="UP000028045"/>
    </source>
</evidence>
<dbReference type="InterPro" id="IPR023631">
    <property type="entry name" value="Amidase_dom"/>
</dbReference>
<evidence type="ECO:0000259" key="1">
    <source>
        <dbReference type="Pfam" id="PF01425"/>
    </source>
</evidence>
<keyword evidence="4" id="KW-1185">Reference proteome</keyword>
<dbReference type="Pfam" id="PF26053">
    <property type="entry name" value="DUF8016"/>
    <property type="match status" value="1"/>
</dbReference>
<gene>
    <name evidence="3" type="ORF">S7711_02898</name>
</gene>
<sequence>MRVTQAVGTAVSLAGAATATLIKPDLQALVWKFNGTDFWAPVHLDSAVYHAQSPAGVIPTSLAKRELPSGGYLGCTVVTVHGPVDGLSGAIVQESLVGYEEDDVWSADQFLDCISVQYNGTDTGIAVEASVATFMQENNIQTAFFDVAFDLSGLETAATVFNVASNCEWGNGPYILTLPDCDHGGISMTPVHTLHSDNYDAFMYGSFPDATEAGKHQQLHVSLPGARMPNIIVPSKLSSTNAGAGPLAGLRFAVKDIFHIKGLKTSGGSRAYYETYGYQNYTTETVQLCENAGASLIGKLRTITFALGTPRNGMSVDYHDPWNARGDGYMSTGGSSSGSGAAVVAYDWVDFALGSDTGGSVRFPARFGGVYGYKPTHGIYNLTGILVAIAEQDTPGFLARSPNIFTRVGRVWADGKPLASLPATLPQKMLRYDEQPTIVQPGAAAMIEAFFLEMATVLNLSDADSVNITKSFLEANVTATSPPETQANWLYNVYADQNNVQSWDQIGEPLAAAYGATVGREGAFPPLEPPVNMSWVDGQDPETRARYPESQRRRQAFGDWFNEAVLPTSNETCSEYLFVHSYHIPPDTVKTDPGEARYVTGWYDGLYVNYAGTPEIVVPIGQVEYESEYTKRTEWQTVTVALGVAKGCDLVLFDIVDKLVEAGLLKEVLPGKLAYALE</sequence>
<dbReference type="InterPro" id="IPR058329">
    <property type="entry name" value="Arp1_N"/>
</dbReference>
<feature type="domain" description="Scytalone dehydratase-like protein Arp1 N-terminal" evidence="2">
    <location>
        <begin position="68"/>
        <end position="179"/>
    </location>
</feature>
<dbReference type="PANTHER" id="PTHR46310">
    <property type="entry name" value="AMIDASE 1"/>
    <property type="match status" value="1"/>
</dbReference>